<name>A0A655D0J8_MYCTX</name>
<evidence type="ECO:0000313" key="1">
    <source>
        <dbReference type="EMBL" id="CFE51198.1"/>
    </source>
</evidence>
<dbReference type="Proteomes" id="UP000048289">
    <property type="component" value="Unassembled WGS sequence"/>
</dbReference>
<gene>
    <name evidence="1" type="ORF">ERS007681_04800</name>
</gene>
<proteinExistence type="predicted"/>
<dbReference type="AlphaFoldDB" id="A0A655D0J8"/>
<protein>
    <submittedName>
        <fullName evidence="1">Uncharacterized protein</fullName>
    </submittedName>
</protein>
<accession>A0A655D0J8</accession>
<evidence type="ECO:0000313" key="2">
    <source>
        <dbReference type="Proteomes" id="UP000048289"/>
    </source>
</evidence>
<dbReference type="EMBL" id="CFOE01001460">
    <property type="protein sequence ID" value="CFE51198.1"/>
    <property type="molecule type" value="Genomic_DNA"/>
</dbReference>
<sequence>MLPWVLSKLIARPVNGPSGSTVAPRVELTSRMRSTMSAGLMVAIALSLGSLTRCKASRSAWAKGSGVTHVRWTSVRNRSSQLDAAAWPVPGWVGVPGS</sequence>
<organism evidence="1 2">
    <name type="scientific">Mycobacterium tuberculosis</name>
    <dbReference type="NCBI Taxonomy" id="1773"/>
    <lineage>
        <taxon>Bacteria</taxon>
        <taxon>Bacillati</taxon>
        <taxon>Actinomycetota</taxon>
        <taxon>Actinomycetes</taxon>
        <taxon>Mycobacteriales</taxon>
        <taxon>Mycobacteriaceae</taxon>
        <taxon>Mycobacterium</taxon>
        <taxon>Mycobacterium tuberculosis complex</taxon>
    </lineage>
</organism>
<reference evidence="1 2" key="1">
    <citation type="submission" date="2015-03" db="EMBL/GenBank/DDBJ databases">
        <authorList>
            <consortium name="Pathogen Informatics"/>
        </authorList>
    </citation>
    <scope>NUCLEOTIDE SEQUENCE [LARGE SCALE GENOMIC DNA]</scope>
    <source>
        <strain evidence="1 2">G09901357</strain>
    </source>
</reference>